<dbReference type="Proteomes" id="UP000050489">
    <property type="component" value="Unassembled WGS sequence"/>
</dbReference>
<evidence type="ECO:0000313" key="2">
    <source>
        <dbReference type="EMBL" id="OCO79884.1"/>
    </source>
</evidence>
<name>A0A0G3SKC6_SERMA</name>
<reference evidence="2" key="2">
    <citation type="journal article" date="2017" name="PLoS ONE">
        <title>Genomic and phenotypic characterisation of fluoroquinolone resistance mechanisms in Enterobacteriaceae in Durban, South Africa.</title>
        <authorList>
            <person name="Osei Sekyere J."/>
            <person name="Amoako D.G."/>
        </authorList>
    </citation>
    <scope>NUCLEOTIDE SEQUENCE</scope>
    <source>
        <strain evidence="2">945174350</strain>
    </source>
</reference>
<protein>
    <submittedName>
        <fullName evidence="2">Uncharacterized protein</fullName>
    </submittedName>
</protein>
<proteinExistence type="predicted"/>
<accession>A0A0G3SKC6</accession>
<evidence type="ECO:0000313" key="4">
    <source>
        <dbReference type="Proteomes" id="UP000245399"/>
    </source>
</evidence>
<dbReference type="AlphaFoldDB" id="A0A0G3SKC6"/>
<organism evidence="2 3">
    <name type="scientific">Serratia marcescens</name>
    <dbReference type="NCBI Taxonomy" id="615"/>
    <lineage>
        <taxon>Bacteria</taxon>
        <taxon>Pseudomonadati</taxon>
        <taxon>Pseudomonadota</taxon>
        <taxon>Gammaproteobacteria</taxon>
        <taxon>Enterobacterales</taxon>
        <taxon>Yersiniaceae</taxon>
        <taxon>Serratia</taxon>
    </lineage>
</organism>
<dbReference type="Proteomes" id="UP000245399">
    <property type="component" value="Chromosome"/>
</dbReference>
<reference evidence="3" key="1">
    <citation type="submission" date="2016-04" db="EMBL/GenBank/DDBJ databases">
        <authorList>
            <person name="Osei Sekyere J."/>
            <person name="Sivertsen A."/>
            <person name="Pedersen A.T."/>
            <person name="Sundsfjord A."/>
        </authorList>
    </citation>
    <scope>NUCLEOTIDE SEQUENCE [LARGE SCALE GENOMIC DNA]</scope>
    <source>
        <strain evidence="3">945174350</strain>
    </source>
</reference>
<sequence length="98" mass="10923">MVWQPGEFGRKVRFCRLFATIVAFFSRSGKKQRIKTPFSALNMHQVPDFSTIFPAKGQRQYHGRALFRRNRVGIMAGLRGGGFSGIMCAARGPAGCAR</sequence>
<evidence type="ECO:0000313" key="3">
    <source>
        <dbReference type="Proteomes" id="UP000050489"/>
    </source>
</evidence>
<evidence type="ECO:0000313" key="1">
    <source>
        <dbReference type="EMBL" id="AWL67108.1"/>
    </source>
</evidence>
<dbReference type="RefSeq" id="WP_038875462.1">
    <property type="nucleotide sequence ID" value="NZ_CABMHU010000031.1"/>
</dbReference>
<dbReference type="EMBL" id="CP029449">
    <property type="protein sequence ID" value="AWL67108.1"/>
    <property type="molecule type" value="Genomic_DNA"/>
</dbReference>
<dbReference type="EMBL" id="LJEX02000147">
    <property type="protein sequence ID" value="OCO79884.1"/>
    <property type="molecule type" value="Genomic_DNA"/>
</dbReference>
<gene>
    <name evidence="2" type="ORF">AN695_0206970</name>
    <name evidence="1" type="ORF">DKC05_05240</name>
</gene>
<reference evidence="1 4" key="3">
    <citation type="submission" date="2018-05" db="EMBL/GenBank/DDBJ databases">
        <title>Klebsiella quasipneumonaiae provides a window into carbapenemase gene transfer, plasmid rearrangements and nosocomial acquisition from the hospital environment.</title>
        <authorList>
            <person name="Mathers A.J."/>
            <person name="Vegesana K."/>
            <person name="Stoesser N."/>
            <person name="Crook D."/>
            <person name="Vaughan A."/>
            <person name="Barry K."/>
            <person name="Parikh H."/>
            <person name="Sebra R."/>
            <person name="Kotay S."/>
            <person name="Walker A.S."/>
            <person name="Sheppard A.E."/>
        </authorList>
    </citation>
    <scope>NUCLEOTIDE SEQUENCE [LARGE SCALE GENOMIC DNA]</scope>
    <source>
        <strain evidence="1 4">CAV1761</strain>
    </source>
</reference>